<feature type="domain" description="FAD-dependent oxidoreductase 2 FAD-binding" evidence="14">
    <location>
        <begin position="238"/>
        <end position="269"/>
    </location>
</feature>
<evidence type="ECO:0000259" key="13">
    <source>
        <dbReference type="Pfam" id="PF00732"/>
    </source>
</evidence>
<keyword evidence="8" id="KW-0274">FAD</keyword>
<dbReference type="AlphaFoldDB" id="A0A317XC30"/>
<dbReference type="Pfam" id="PF00890">
    <property type="entry name" value="FAD_binding_2"/>
    <property type="match status" value="1"/>
</dbReference>
<dbReference type="SUPFAM" id="SSF51905">
    <property type="entry name" value="FAD/NAD(P)-binding domain"/>
    <property type="match status" value="1"/>
</dbReference>
<evidence type="ECO:0000256" key="11">
    <source>
        <dbReference type="ARBA" id="ARBA00023136"/>
    </source>
</evidence>
<comment type="function">
    <text evidence="2">Long-chain fatty alcohol oxidase involved in the omega-oxidation pathway of lipid degradation.</text>
</comment>
<dbReference type="PANTHER" id="PTHR46056:SF12">
    <property type="entry name" value="LONG-CHAIN-ALCOHOL OXIDASE"/>
    <property type="match status" value="1"/>
</dbReference>
<feature type="domain" description="Glucose-methanol-choline oxidoreductase C-terminal" evidence="15">
    <location>
        <begin position="606"/>
        <end position="750"/>
    </location>
</feature>
<dbReference type="Proteomes" id="UP000246702">
    <property type="component" value="Unassembled WGS sequence"/>
</dbReference>
<comment type="catalytic activity">
    <reaction evidence="1">
        <text>a long-chain primary fatty alcohol + O2 = a long-chain fatty aldehyde + H2O2</text>
        <dbReference type="Rhea" id="RHEA:22756"/>
        <dbReference type="ChEBI" id="CHEBI:15379"/>
        <dbReference type="ChEBI" id="CHEBI:16240"/>
        <dbReference type="ChEBI" id="CHEBI:17176"/>
        <dbReference type="ChEBI" id="CHEBI:77396"/>
        <dbReference type="EC" id="1.1.3.20"/>
    </reaction>
</comment>
<evidence type="ECO:0000256" key="10">
    <source>
        <dbReference type="ARBA" id="ARBA00023002"/>
    </source>
</evidence>
<reference evidence="16 17" key="1">
    <citation type="submission" date="2016-12" db="EMBL/GenBank/DDBJ databases">
        <title>The genomes of Aspergillus section Nigri reveals drivers in fungal speciation.</title>
        <authorList>
            <consortium name="DOE Joint Genome Institute"/>
            <person name="Vesth T.C."/>
            <person name="Nybo J."/>
            <person name="Theobald S."/>
            <person name="Brandl J."/>
            <person name="Frisvad J.C."/>
            <person name="Nielsen K.F."/>
            <person name="Lyhne E.K."/>
            <person name="Kogle M.E."/>
            <person name="Kuo A."/>
            <person name="Riley R."/>
            <person name="Clum A."/>
            <person name="Nolan M."/>
            <person name="Lipzen A."/>
            <person name="Salamov A."/>
            <person name="Henrissat B."/>
            <person name="Wiebenga A."/>
            <person name="De Vries R.P."/>
            <person name="Grigoriev I.V."/>
            <person name="Mortensen U.H."/>
            <person name="Andersen M.R."/>
            <person name="Baker S.E."/>
        </authorList>
    </citation>
    <scope>NUCLEOTIDE SEQUENCE [LARGE SCALE GENOMIC DNA]</scope>
    <source>
        <strain evidence="16 17">CBS 115572</strain>
    </source>
</reference>
<evidence type="ECO:0000313" key="16">
    <source>
        <dbReference type="EMBL" id="PWY96069.1"/>
    </source>
</evidence>
<dbReference type="RefSeq" id="XP_025472830.1">
    <property type="nucleotide sequence ID" value="XM_025608910.1"/>
</dbReference>
<evidence type="ECO:0000256" key="12">
    <source>
        <dbReference type="PIRSR" id="PIRSR028937-1"/>
    </source>
</evidence>
<dbReference type="Pfam" id="PF05199">
    <property type="entry name" value="GMC_oxred_C"/>
    <property type="match status" value="1"/>
</dbReference>
<gene>
    <name evidence="16" type="ORF">BO94DRAFT_483113</name>
</gene>
<comment type="caution">
    <text evidence="16">The sequence shown here is derived from an EMBL/GenBank/DDBJ whole genome shotgun (WGS) entry which is preliminary data.</text>
</comment>
<evidence type="ECO:0000256" key="1">
    <source>
        <dbReference type="ARBA" id="ARBA00000920"/>
    </source>
</evidence>
<dbReference type="PIRSF" id="PIRSF028937">
    <property type="entry name" value="Lg_Ch_AO"/>
    <property type="match status" value="1"/>
</dbReference>
<comment type="similarity">
    <text evidence="4">Belongs to the GMC oxidoreductase family.</text>
</comment>
<dbReference type="InterPro" id="IPR036188">
    <property type="entry name" value="FAD/NAD-bd_sf"/>
</dbReference>
<feature type="active site" description="Proton acceptor" evidence="12">
    <location>
        <position position="698"/>
    </location>
</feature>
<protein>
    <recommendedName>
        <fullName evidence="5">long-chain-alcohol oxidase</fullName>
        <ecNumber evidence="5">1.1.3.20</ecNumber>
    </recommendedName>
</protein>
<evidence type="ECO:0000256" key="6">
    <source>
        <dbReference type="ARBA" id="ARBA00022630"/>
    </source>
</evidence>
<dbReference type="STRING" id="1450535.A0A317XC30"/>
<evidence type="ECO:0000256" key="4">
    <source>
        <dbReference type="ARBA" id="ARBA00010790"/>
    </source>
</evidence>
<dbReference type="GO" id="GO:0016020">
    <property type="term" value="C:membrane"/>
    <property type="evidence" value="ECO:0007669"/>
    <property type="project" value="UniProtKB-SubCell"/>
</dbReference>
<evidence type="ECO:0000256" key="2">
    <source>
        <dbReference type="ARBA" id="ARBA00003842"/>
    </source>
</evidence>
<evidence type="ECO:0000259" key="15">
    <source>
        <dbReference type="Pfam" id="PF05199"/>
    </source>
</evidence>
<evidence type="ECO:0000259" key="14">
    <source>
        <dbReference type="Pfam" id="PF00890"/>
    </source>
</evidence>
<evidence type="ECO:0000256" key="5">
    <source>
        <dbReference type="ARBA" id="ARBA00013125"/>
    </source>
</evidence>
<evidence type="ECO:0000256" key="8">
    <source>
        <dbReference type="ARBA" id="ARBA00022827"/>
    </source>
</evidence>
<keyword evidence="6" id="KW-0285">Flavoprotein</keyword>
<dbReference type="GO" id="GO:0046577">
    <property type="term" value="F:long-chain-alcohol oxidase activity"/>
    <property type="evidence" value="ECO:0007669"/>
    <property type="project" value="UniProtKB-EC"/>
</dbReference>
<evidence type="ECO:0000256" key="9">
    <source>
        <dbReference type="ARBA" id="ARBA00022989"/>
    </source>
</evidence>
<feature type="non-terminal residue" evidence="16">
    <location>
        <position position="766"/>
    </location>
</feature>
<dbReference type="PANTHER" id="PTHR46056">
    <property type="entry name" value="LONG-CHAIN-ALCOHOL OXIDASE"/>
    <property type="match status" value="1"/>
</dbReference>
<keyword evidence="11" id="KW-0472">Membrane</keyword>
<evidence type="ECO:0000313" key="17">
    <source>
        <dbReference type="Proteomes" id="UP000246702"/>
    </source>
</evidence>
<evidence type="ECO:0000256" key="7">
    <source>
        <dbReference type="ARBA" id="ARBA00022692"/>
    </source>
</evidence>
<dbReference type="GO" id="GO:0050660">
    <property type="term" value="F:flavin adenine dinucleotide binding"/>
    <property type="evidence" value="ECO:0007669"/>
    <property type="project" value="InterPro"/>
</dbReference>
<name>A0A317XC30_9EURO</name>
<dbReference type="Gene3D" id="3.50.50.60">
    <property type="entry name" value="FAD/NAD(P)-binding domain"/>
    <property type="match status" value="2"/>
</dbReference>
<organism evidence="16 17">
    <name type="scientific">Aspergillus sclerotioniger CBS 115572</name>
    <dbReference type="NCBI Taxonomy" id="1450535"/>
    <lineage>
        <taxon>Eukaryota</taxon>
        <taxon>Fungi</taxon>
        <taxon>Dikarya</taxon>
        <taxon>Ascomycota</taxon>
        <taxon>Pezizomycotina</taxon>
        <taxon>Eurotiomycetes</taxon>
        <taxon>Eurotiomycetidae</taxon>
        <taxon>Eurotiales</taxon>
        <taxon>Aspergillaceae</taxon>
        <taxon>Aspergillus</taxon>
        <taxon>Aspergillus subgen. Circumdati</taxon>
    </lineage>
</organism>
<dbReference type="Pfam" id="PF00732">
    <property type="entry name" value="GMC_oxred_N"/>
    <property type="match status" value="1"/>
</dbReference>
<keyword evidence="9" id="KW-1133">Transmembrane helix</keyword>
<sequence>MEEGPAEMAGYTPLDVNIPPVPTTQVLTNLHWETLLALADTVIPSIRARGHDVDVSSTTHQTVTETQLESATSRLTATITQTTPQAAEVARAYLQESASSLPGFREGLQRLIADYVHHEGQNGLRFILTVLNTRTGSLLLTGSTTPIQNQPLAVREQIFSGWASSRLSPIRLIHRSLSAMFKTTWVVSSPTLPVALGFPRVPVHGKYAPGCWEYEFLQFPPGDHDEKGKEQPEILETDVVIIGSGCGGAVAAKNLAEGGHRVLVVEKSYHYPSQYFPMDVRTAPVSLFEGGASILTDDASLAIFAGSTWGGGGTINWSAALQTQAFVRKEWADESGLPFFTSAAFQRSLDRVSARMGVSAAHIRHNRQNRDLLEGARKLGYAAEAVPQNTGGEEHYCGYCTLGCSAAGKKGPTETWLADAAKAGAVFVEGFKADKVTFTTTDRERIATGVEGTWTSRNAYLARGQGDDAITRKVVIKAKKVIVSCGTLNSPLLLLRSGLQNWHIGRNLHLHPVLFGAAVFGEEIRPWEGSALTAVVKEFENLDGRGHGAKIETTVTLPPFFLPIFPWRGGLEYKLFCAKLSAMTSFIAITRDRDSGRVYPDPVDGRLRVDYTPSAFDRNSAMEALIASAKIAYISGAKEFHVSYADMPPFCRSEDQASSHDLTESDEGINNPEFQKWITQFRQSSPLDVEKAGYASAHQMGTCRMASTASKGVVDPQCQVWGTQGLYVMDASVFPSASGVNPMITNMAIADWASRNLSKKMRKGGG</sequence>
<evidence type="ECO:0000256" key="3">
    <source>
        <dbReference type="ARBA" id="ARBA00004370"/>
    </source>
</evidence>
<dbReference type="OrthoDB" id="269227at2759"/>
<dbReference type="InterPro" id="IPR012400">
    <property type="entry name" value="Long_Oxdase"/>
</dbReference>
<dbReference type="EC" id="1.1.3.20" evidence="5"/>
<proteinExistence type="inferred from homology"/>
<keyword evidence="7" id="KW-0812">Transmembrane</keyword>
<dbReference type="InterPro" id="IPR000172">
    <property type="entry name" value="GMC_OxRdtase_N"/>
</dbReference>
<dbReference type="InterPro" id="IPR003953">
    <property type="entry name" value="FAD-dep_OxRdtase_2_FAD-bd"/>
</dbReference>
<feature type="domain" description="Glucose-methanol-choline oxidoreductase N-terminal" evidence="13">
    <location>
        <begin position="286"/>
        <end position="513"/>
    </location>
</feature>
<dbReference type="InterPro" id="IPR007867">
    <property type="entry name" value="GMC_OxRtase_C"/>
</dbReference>
<keyword evidence="10" id="KW-0560">Oxidoreductase</keyword>
<dbReference type="GeneID" id="37111053"/>
<accession>A0A317XC30</accession>
<comment type="subcellular location">
    <subcellularLocation>
        <location evidence="3">Membrane</location>
    </subcellularLocation>
</comment>
<keyword evidence="17" id="KW-1185">Reference proteome</keyword>
<dbReference type="EMBL" id="MSFK01000002">
    <property type="protein sequence ID" value="PWY96069.1"/>
    <property type="molecule type" value="Genomic_DNA"/>
</dbReference>